<dbReference type="RefSeq" id="WP_311611151.1">
    <property type="nucleotide sequence ID" value="NZ_JAVRFI010000008.1"/>
</dbReference>
<evidence type="ECO:0000256" key="1">
    <source>
        <dbReference type="SAM" id="MobiDB-lite"/>
    </source>
</evidence>
<dbReference type="PANTHER" id="PTHR42698">
    <property type="entry name" value="GTPASE ERA"/>
    <property type="match status" value="1"/>
</dbReference>
<protein>
    <submittedName>
        <fullName evidence="3">GTPase</fullName>
    </submittedName>
</protein>
<dbReference type="InterPro" id="IPR005662">
    <property type="entry name" value="GTPase_Era-like"/>
</dbReference>
<sequence length="682" mass="70398">MTPDVPPGTAPGAATGAAPGPDPGPAPRNGADGRGGGNGGGNGNSVGNGNGVGERYWYDGVIARRVRPEPTPRPGRTTPLADPSSSPVPRVAPPPSPVGLALRPRLDALRELVGLSRARLDRRTLAEASRVLEEAAARHRHSLDLTVVAIAGATGSGKSTLFNALARAQLSEAGVRRPTTALPVSCAWSDRAEGLLDRLGIPARTRRAPVRPYDPALGGLVLLDLPDHDSAATGHREQVDRLLALVDAVIWVVDPEKYADAVLHERYLRPLAGYAEVTFVVLNQVDRLSADAADQVLDDLRRLLDEDGLALGEYGEPGASVMALSALTGAGVGELREALGAFVARRNAAELRLTADVNGVSARLRPAYVTDVRPGLTERARQEFEDRLAEAVGAQAAGLAAERAWRRDAERACGTTWTRLRYGYERCKGLLGLGSGGRAALAGDGHDTGGRDTGGLAGGASAPRRTASRPLVEQAVRTLAYEASAGLPGPWAQAVREAAGRGAEGLAEALDGVAAASATALVPGTRRAGGPPPGGVAGADGGRTGVWPTDADTGTGRTRGGAGARAVRPRWWAAVAAGQGALSAFQLMGLAWLVGAFMGEFGGPWWVPVVLMSGGGVGGPVLAWCGRLAARGPARGYGLETEHRLRSAAAGCGRARVLEPVAAELLRYREVRAQFVIAAGEG</sequence>
<dbReference type="PANTHER" id="PTHR42698:SF1">
    <property type="entry name" value="GTPASE ERA, MITOCHONDRIAL"/>
    <property type="match status" value="1"/>
</dbReference>
<keyword evidence="4" id="KW-1185">Reference proteome</keyword>
<reference evidence="3" key="1">
    <citation type="submission" date="2024-05" db="EMBL/GenBank/DDBJ databases">
        <title>30 novel species of actinomycetes from the DSMZ collection.</title>
        <authorList>
            <person name="Nouioui I."/>
        </authorList>
    </citation>
    <scope>NUCLEOTIDE SEQUENCE</scope>
    <source>
        <strain evidence="3">DSM 40473</strain>
    </source>
</reference>
<feature type="region of interest" description="Disordered" evidence="1">
    <location>
        <begin position="523"/>
        <end position="563"/>
    </location>
</feature>
<feature type="compositionally biased region" description="Low complexity" evidence="1">
    <location>
        <begin position="74"/>
        <end position="89"/>
    </location>
</feature>
<dbReference type="Pfam" id="PF01926">
    <property type="entry name" value="MMR_HSR1"/>
    <property type="match status" value="1"/>
</dbReference>
<feature type="region of interest" description="Disordered" evidence="1">
    <location>
        <begin position="444"/>
        <end position="469"/>
    </location>
</feature>
<dbReference type="SUPFAM" id="SSF52540">
    <property type="entry name" value="P-loop containing nucleoside triphosphate hydrolases"/>
    <property type="match status" value="1"/>
</dbReference>
<dbReference type="InterPro" id="IPR006073">
    <property type="entry name" value="GTP-bd"/>
</dbReference>
<feature type="compositionally biased region" description="Low complexity" evidence="1">
    <location>
        <begin position="10"/>
        <end position="19"/>
    </location>
</feature>
<organism evidence="3 4">
    <name type="scientific">Streptomyces hesseae</name>
    <dbReference type="NCBI Taxonomy" id="3075519"/>
    <lineage>
        <taxon>Bacteria</taxon>
        <taxon>Bacillati</taxon>
        <taxon>Actinomycetota</taxon>
        <taxon>Actinomycetes</taxon>
        <taxon>Kitasatosporales</taxon>
        <taxon>Streptomycetaceae</taxon>
        <taxon>Streptomyces</taxon>
    </lineage>
</organism>
<feature type="region of interest" description="Disordered" evidence="1">
    <location>
        <begin position="1"/>
        <end position="54"/>
    </location>
</feature>
<dbReference type="Proteomes" id="UP001180531">
    <property type="component" value="Unassembled WGS sequence"/>
</dbReference>
<comment type="caution">
    <text evidence="3">The sequence shown here is derived from an EMBL/GenBank/DDBJ whole genome shotgun (WGS) entry which is preliminary data.</text>
</comment>
<feature type="region of interest" description="Disordered" evidence="1">
    <location>
        <begin position="66"/>
        <end position="99"/>
    </location>
</feature>
<accession>A0ABU2SNZ7</accession>
<evidence type="ECO:0000259" key="2">
    <source>
        <dbReference type="Pfam" id="PF01926"/>
    </source>
</evidence>
<feature type="compositionally biased region" description="Gly residues" evidence="1">
    <location>
        <begin position="535"/>
        <end position="544"/>
    </location>
</feature>
<feature type="compositionally biased region" description="Gly residues" evidence="1">
    <location>
        <begin position="32"/>
        <end position="52"/>
    </location>
</feature>
<dbReference type="Gene3D" id="3.40.50.300">
    <property type="entry name" value="P-loop containing nucleotide triphosphate hydrolases"/>
    <property type="match status" value="1"/>
</dbReference>
<name>A0ABU2SNZ7_9ACTN</name>
<evidence type="ECO:0000313" key="3">
    <source>
        <dbReference type="EMBL" id="MDT0450346.1"/>
    </source>
</evidence>
<proteinExistence type="predicted"/>
<dbReference type="EMBL" id="JAVRFI010000008">
    <property type="protein sequence ID" value="MDT0450346.1"/>
    <property type="molecule type" value="Genomic_DNA"/>
</dbReference>
<gene>
    <name evidence="3" type="ORF">RM609_14865</name>
</gene>
<feature type="domain" description="G" evidence="2">
    <location>
        <begin position="148"/>
        <end position="261"/>
    </location>
</feature>
<evidence type="ECO:0000313" key="4">
    <source>
        <dbReference type="Proteomes" id="UP001180531"/>
    </source>
</evidence>
<feature type="compositionally biased region" description="Low complexity" evidence="1">
    <location>
        <begin position="545"/>
        <end position="556"/>
    </location>
</feature>
<dbReference type="InterPro" id="IPR027417">
    <property type="entry name" value="P-loop_NTPase"/>
</dbReference>